<accession>K5X8V7</accession>
<dbReference type="SUPFAM" id="SSF53300">
    <property type="entry name" value="vWA-like"/>
    <property type="match status" value="1"/>
</dbReference>
<name>K5X8V7_PHACS</name>
<dbReference type="Pfam" id="PF13519">
    <property type="entry name" value="VWA_2"/>
    <property type="match status" value="1"/>
</dbReference>
<dbReference type="InParanoid" id="K5X8V7"/>
<dbReference type="Proteomes" id="UP000008370">
    <property type="component" value="Unassembled WGS sequence"/>
</dbReference>
<evidence type="ECO:0000313" key="2">
    <source>
        <dbReference type="EMBL" id="EKM59292.1"/>
    </source>
</evidence>
<sequence length="216" mass="23653">MGCNDRRPLDNTPTTARITGRHNNRIGAVYSSLYAFWSTRHAVANGTTSRRDAYSVILFNHGHQQILTNDFTNSPDRLLDLVLPHGAGGGTNYKPALQVTQSVMENNWSTERSPVVVFLSDGECSVEDSVTRDLSRRAIALGRALSFHAVSFGPHNTSLRRMADIAKDVQKTAPPDPMHPLVPSSYVEALDSVRLAETFIGIANSLTKPRGGLMHT</sequence>
<dbReference type="InterPro" id="IPR002035">
    <property type="entry name" value="VWF_A"/>
</dbReference>
<dbReference type="STRING" id="650164.K5X8V7"/>
<organism evidence="2 3">
    <name type="scientific">Phanerochaete carnosa (strain HHB-10118-sp)</name>
    <name type="common">White-rot fungus</name>
    <name type="synonym">Peniophora carnosa</name>
    <dbReference type="NCBI Taxonomy" id="650164"/>
    <lineage>
        <taxon>Eukaryota</taxon>
        <taxon>Fungi</taxon>
        <taxon>Dikarya</taxon>
        <taxon>Basidiomycota</taxon>
        <taxon>Agaricomycotina</taxon>
        <taxon>Agaricomycetes</taxon>
        <taxon>Polyporales</taxon>
        <taxon>Phanerochaetaceae</taxon>
        <taxon>Phanerochaete</taxon>
    </lineage>
</organism>
<evidence type="ECO:0000259" key="1">
    <source>
        <dbReference type="Pfam" id="PF13519"/>
    </source>
</evidence>
<feature type="domain" description="VWFA" evidence="1">
    <location>
        <begin position="48"/>
        <end position="123"/>
    </location>
</feature>
<keyword evidence="3" id="KW-1185">Reference proteome</keyword>
<dbReference type="OrthoDB" id="2793209at2759"/>
<dbReference type="RefSeq" id="XP_007391856.1">
    <property type="nucleotide sequence ID" value="XM_007391794.1"/>
</dbReference>
<protein>
    <recommendedName>
        <fullName evidence="1">VWFA domain-containing protein</fullName>
    </recommendedName>
</protein>
<gene>
    <name evidence="2" type="ORF">PHACADRAFT_85658</name>
</gene>
<dbReference type="InterPro" id="IPR036465">
    <property type="entry name" value="vWFA_dom_sf"/>
</dbReference>
<dbReference type="KEGG" id="pco:PHACADRAFT_85658"/>
<dbReference type="HOGENOM" id="CLU_044503_1_0_1"/>
<dbReference type="CDD" id="cd00198">
    <property type="entry name" value="vWFA"/>
    <property type="match status" value="1"/>
</dbReference>
<dbReference type="GeneID" id="18920504"/>
<dbReference type="EMBL" id="JH930469">
    <property type="protein sequence ID" value="EKM59292.1"/>
    <property type="molecule type" value="Genomic_DNA"/>
</dbReference>
<dbReference type="Gene3D" id="3.40.50.410">
    <property type="entry name" value="von Willebrand factor, type A domain"/>
    <property type="match status" value="1"/>
</dbReference>
<proteinExistence type="predicted"/>
<reference evidence="2 3" key="1">
    <citation type="journal article" date="2012" name="BMC Genomics">
        <title>Comparative genomics of the white-rot fungi, Phanerochaete carnosa and P. chrysosporium, to elucidate the genetic basis of the distinct wood types they colonize.</title>
        <authorList>
            <person name="Suzuki H."/>
            <person name="MacDonald J."/>
            <person name="Syed K."/>
            <person name="Salamov A."/>
            <person name="Hori C."/>
            <person name="Aerts A."/>
            <person name="Henrissat B."/>
            <person name="Wiebenga A."/>
            <person name="vanKuyk P.A."/>
            <person name="Barry K."/>
            <person name="Lindquist E."/>
            <person name="LaButti K."/>
            <person name="Lapidus A."/>
            <person name="Lucas S."/>
            <person name="Coutinho P."/>
            <person name="Gong Y."/>
            <person name="Samejima M."/>
            <person name="Mahadevan R."/>
            <person name="Abou-Zaid M."/>
            <person name="de Vries R.P."/>
            <person name="Igarashi K."/>
            <person name="Yadav J.S."/>
            <person name="Grigoriev I.V."/>
            <person name="Master E.R."/>
        </authorList>
    </citation>
    <scope>NUCLEOTIDE SEQUENCE [LARGE SCALE GENOMIC DNA]</scope>
    <source>
        <strain evidence="2 3">HHB-10118-sp</strain>
    </source>
</reference>
<evidence type="ECO:0000313" key="3">
    <source>
        <dbReference type="Proteomes" id="UP000008370"/>
    </source>
</evidence>
<dbReference type="AlphaFoldDB" id="K5X8V7"/>